<organism evidence="1 2">
    <name type="scientific">Candidatus Treponema excrementipullorum</name>
    <dbReference type="NCBI Taxonomy" id="2838768"/>
    <lineage>
        <taxon>Bacteria</taxon>
        <taxon>Pseudomonadati</taxon>
        <taxon>Spirochaetota</taxon>
        <taxon>Spirochaetia</taxon>
        <taxon>Spirochaetales</taxon>
        <taxon>Treponemataceae</taxon>
        <taxon>Treponema</taxon>
    </lineage>
</organism>
<comment type="caution">
    <text evidence="1">The sequence shown here is derived from an EMBL/GenBank/DDBJ whole genome shotgun (WGS) entry which is preliminary data.</text>
</comment>
<accession>A0A9E2L2D1</accession>
<dbReference type="AlphaFoldDB" id="A0A9E2L2D1"/>
<reference evidence="1" key="1">
    <citation type="journal article" date="2021" name="PeerJ">
        <title>Extensive microbial diversity within the chicken gut microbiome revealed by metagenomics and culture.</title>
        <authorList>
            <person name="Gilroy R."/>
            <person name="Ravi A."/>
            <person name="Getino M."/>
            <person name="Pursley I."/>
            <person name="Horton D.L."/>
            <person name="Alikhan N.F."/>
            <person name="Baker D."/>
            <person name="Gharbi K."/>
            <person name="Hall N."/>
            <person name="Watson M."/>
            <person name="Adriaenssens E.M."/>
            <person name="Foster-Nyarko E."/>
            <person name="Jarju S."/>
            <person name="Secka A."/>
            <person name="Antonio M."/>
            <person name="Oren A."/>
            <person name="Chaudhuri R.R."/>
            <person name="La Ragione R."/>
            <person name="Hildebrand F."/>
            <person name="Pallen M.J."/>
        </authorList>
    </citation>
    <scope>NUCLEOTIDE SEQUENCE</scope>
    <source>
        <strain evidence="1">Gambia15-2214</strain>
    </source>
</reference>
<dbReference type="SUPFAM" id="SSF69322">
    <property type="entry name" value="Tricorn protease domain 2"/>
    <property type="match status" value="1"/>
</dbReference>
<evidence type="ECO:0000313" key="1">
    <source>
        <dbReference type="EMBL" id="MBU3850094.1"/>
    </source>
</evidence>
<proteinExistence type="predicted"/>
<evidence type="ECO:0000313" key="2">
    <source>
        <dbReference type="Proteomes" id="UP000823914"/>
    </source>
</evidence>
<protein>
    <submittedName>
        <fullName evidence="1">Uncharacterized protein</fullName>
    </submittedName>
</protein>
<gene>
    <name evidence="1" type="ORF">IAA16_05970</name>
</gene>
<reference evidence="1" key="2">
    <citation type="submission" date="2021-04" db="EMBL/GenBank/DDBJ databases">
        <authorList>
            <person name="Gilroy R."/>
        </authorList>
    </citation>
    <scope>NUCLEOTIDE SEQUENCE</scope>
    <source>
        <strain evidence="1">Gambia15-2214</strain>
    </source>
</reference>
<name>A0A9E2L2D1_9SPIR</name>
<dbReference type="Proteomes" id="UP000823914">
    <property type="component" value="Unassembled WGS sequence"/>
</dbReference>
<dbReference type="EMBL" id="JAHLFV010000142">
    <property type="protein sequence ID" value="MBU3850094.1"/>
    <property type="molecule type" value="Genomic_DNA"/>
</dbReference>
<sequence>MPHFQIKKFFGVLLFWGSTFFLFAGALSGYTDIKQFSTEFFDIIYPPESEQTAFLLGKHCDKLYAEICTELGAETDLHLPIVITPGQDSLNAYFTPIPYNRIVVYDTAVTASNTVSLTVFEETLLSVLYHELVHAVSLNMKRGFVKFLGQMWGDYLNPAMLQPTSLFTEGVAVALESHKGEGRLNDGFATQELLQSKIEGKFPAWRNVSGARDVFPGGTMPYIFGGAFTRWLRDTYGKEKYSQFLYEWNSFHFFKLSAGIFKKVYGVSLNAAWNEFQNSVIIPENIFYPGEENSPYNYHELYTKKGLYSSLTASAKGLAWFNEYNSTVYLASHKDSGENSEKKESIASDGVLPKDSAEKKLTERIKISSVTTLPGLNRITFDATGEWLTLSRIKYNNQSSVSEVYVYNTNSKKLIKLPSVHLREGTVLKLSNGNLYAVAVYTESQNSLIKFYKITMSEKGNISLEEENELTYILPQGVTAFSLTDTGKNCLAYTTGGKQNNITLLDPLTKEKKDFLFSPENFSENFSEFGQNCSIRNLSLVPKSAGALLETECEIVMFFSWATSKTMPRLGVIGIENWTEATQAQVYFADTDVSGGVYSPVLSPLRENTDSVRIDYIGSFYDHRRLMTVNFDALSFMKFHIGASKAEDFFKDFGENDVEENFEEDSSLGINTLEPVLEKRISGYNHFKYLYEGVFVPVPVVTGYDFLFNPGAVPLLGATWGTTDPSESVIFVTSGGYDFFTHSGGFLISLQGKYGFRDYAGEIDARFDSSVFFDQEGFQHTSIVGNLKFNLPFGRISSIEQNNILRWFYGKSPFGLTDTLWYQNILGYTNVQKRGSGFYNVGGVATGIFLDTIAMESGKDFYGNLGVFLTGYIPGYVPIIFDIRLIPNFGSLLDISGKISLFTWEVQEGIPFIPLYINRISFSVKYTGSFLRSNDSWDIFRLDTVLTELPNLKYDDVLSLQTEIMMSPNTGLITNAKMSLVGSLNFKLAGEYKTGDNLTWNIGFKLY</sequence>